<dbReference type="Pfam" id="PF19054">
    <property type="entry name" value="DUF5753"/>
    <property type="match status" value="1"/>
</dbReference>
<dbReference type="EMBL" id="BMMV01000012">
    <property type="protein sequence ID" value="GGK04960.1"/>
    <property type="molecule type" value="Genomic_DNA"/>
</dbReference>
<dbReference type="InterPro" id="IPR010982">
    <property type="entry name" value="Lambda_DNA-bd_dom_sf"/>
</dbReference>
<evidence type="ECO:0000313" key="3">
    <source>
        <dbReference type="Proteomes" id="UP000660265"/>
    </source>
</evidence>
<reference evidence="3" key="1">
    <citation type="journal article" date="2019" name="Int. J. Syst. Evol. Microbiol.">
        <title>The Global Catalogue of Microorganisms (GCM) 10K type strain sequencing project: providing services to taxonomists for standard genome sequencing and annotation.</title>
        <authorList>
            <consortium name="The Broad Institute Genomics Platform"/>
            <consortium name="The Broad Institute Genome Sequencing Center for Infectious Disease"/>
            <person name="Wu L."/>
            <person name="Ma J."/>
        </authorList>
    </citation>
    <scope>NUCLEOTIDE SEQUENCE [LARGE SCALE GENOMIC DNA]</scope>
    <source>
        <strain evidence="3">CGMCC 4.7275</strain>
    </source>
</reference>
<evidence type="ECO:0000313" key="2">
    <source>
        <dbReference type="EMBL" id="GGK04960.1"/>
    </source>
</evidence>
<dbReference type="Gene3D" id="1.10.260.40">
    <property type="entry name" value="lambda repressor-like DNA-binding domains"/>
    <property type="match status" value="1"/>
</dbReference>
<evidence type="ECO:0000259" key="1">
    <source>
        <dbReference type="PROSITE" id="PS50943"/>
    </source>
</evidence>
<organism evidence="2 3">
    <name type="scientific">Streptomyces camponoticapitis</name>
    <dbReference type="NCBI Taxonomy" id="1616125"/>
    <lineage>
        <taxon>Bacteria</taxon>
        <taxon>Bacillati</taxon>
        <taxon>Actinomycetota</taxon>
        <taxon>Actinomycetes</taxon>
        <taxon>Kitasatosporales</taxon>
        <taxon>Streptomycetaceae</taxon>
        <taxon>Streptomyces</taxon>
    </lineage>
</organism>
<gene>
    <name evidence="2" type="ORF">GCM10011583_40810</name>
</gene>
<dbReference type="PROSITE" id="PS50943">
    <property type="entry name" value="HTH_CROC1"/>
    <property type="match status" value="1"/>
</dbReference>
<sequence length="278" mass="30659">MARAENKVTAGNATRLVAHIARMMRLQKGMTQEQVGIETGFSAAAISAMETCAQPASDQMLVALGRVLGDELGIFEQAREYVRLDKYPAQFKNYVLLEQKAVGLSLYATLVVHGLFQTEAYARALIGGGYPPLPEERVEELVEARLARKALLERKPVALIEVILEESVLRRTIGSQEVMRDQLSHLAECGRRRNVTLQVLPLDCGLGGEYAGGHGAMTLLETPEHDRLLYLEAQEESLVVSDPTKVSTYTQRYAKIRSQALGPREALGLIERLAGEQE</sequence>
<comment type="caution">
    <text evidence="2">The sequence shown here is derived from an EMBL/GenBank/DDBJ whole genome shotgun (WGS) entry which is preliminary data.</text>
</comment>
<dbReference type="CDD" id="cd00093">
    <property type="entry name" value="HTH_XRE"/>
    <property type="match status" value="1"/>
</dbReference>
<proteinExistence type="predicted"/>
<dbReference type="SUPFAM" id="SSF47413">
    <property type="entry name" value="lambda repressor-like DNA-binding domains"/>
    <property type="match status" value="1"/>
</dbReference>
<dbReference type="Pfam" id="PF13560">
    <property type="entry name" value="HTH_31"/>
    <property type="match status" value="1"/>
</dbReference>
<protein>
    <submittedName>
        <fullName evidence="2">Transcriptional regulator</fullName>
    </submittedName>
</protein>
<keyword evidence="3" id="KW-1185">Reference proteome</keyword>
<name>A0ABQ2EC62_9ACTN</name>
<dbReference type="InterPro" id="IPR043917">
    <property type="entry name" value="DUF5753"/>
</dbReference>
<feature type="domain" description="HTH cro/C1-type" evidence="1">
    <location>
        <begin position="22"/>
        <end position="75"/>
    </location>
</feature>
<accession>A0ABQ2EC62</accession>
<dbReference type="Proteomes" id="UP000660265">
    <property type="component" value="Unassembled WGS sequence"/>
</dbReference>
<dbReference type="RefSeq" id="WP_189108960.1">
    <property type="nucleotide sequence ID" value="NZ_BMMV01000012.1"/>
</dbReference>
<dbReference type="InterPro" id="IPR001387">
    <property type="entry name" value="Cro/C1-type_HTH"/>
</dbReference>